<dbReference type="PANTHER" id="PTHR11638:SF18">
    <property type="entry name" value="HEAT SHOCK PROTEIN 104"/>
    <property type="match status" value="1"/>
</dbReference>
<dbReference type="GO" id="GO:0016887">
    <property type="term" value="F:ATP hydrolysis activity"/>
    <property type="evidence" value="ECO:0007669"/>
    <property type="project" value="InterPro"/>
</dbReference>
<evidence type="ECO:0000256" key="2">
    <source>
        <dbReference type="ARBA" id="ARBA00022840"/>
    </source>
</evidence>
<evidence type="ECO:0000259" key="4">
    <source>
        <dbReference type="SMART" id="SM01086"/>
    </source>
</evidence>
<dbReference type="SMART" id="SM01086">
    <property type="entry name" value="ClpB_D2-small"/>
    <property type="match status" value="1"/>
</dbReference>
<dbReference type="InterPro" id="IPR050130">
    <property type="entry name" value="ClpA_ClpB"/>
</dbReference>
<feature type="non-terminal residue" evidence="5">
    <location>
        <position position="1"/>
    </location>
</feature>
<dbReference type="SUPFAM" id="SSF52540">
    <property type="entry name" value="P-loop containing nucleoside triphosphate hydrolases"/>
    <property type="match status" value="1"/>
</dbReference>
<dbReference type="InterPro" id="IPR003959">
    <property type="entry name" value="ATPase_AAA_core"/>
</dbReference>
<dbReference type="EMBL" id="UINC01064456">
    <property type="protein sequence ID" value="SVB93146.1"/>
    <property type="molecule type" value="Genomic_DNA"/>
</dbReference>
<gene>
    <name evidence="5" type="ORF">METZ01_LOCUS246000</name>
</gene>
<keyword evidence="1" id="KW-0547">Nucleotide-binding</keyword>
<organism evidence="5">
    <name type="scientific">marine metagenome</name>
    <dbReference type="NCBI Taxonomy" id="408172"/>
    <lineage>
        <taxon>unclassified sequences</taxon>
        <taxon>metagenomes</taxon>
        <taxon>ecological metagenomes</taxon>
    </lineage>
</organism>
<protein>
    <recommendedName>
        <fullName evidence="4">Clp ATPase C-terminal domain-containing protein</fullName>
    </recommendedName>
</protein>
<dbReference type="InterPro" id="IPR027417">
    <property type="entry name" value="P-loop_NTPase"/>
</dbReference>
<dbReference type="Gene3D" id="1.10.8.60">
    <property type="match status" value="1"/>
</dbReference>
<evidence type="ECO:0000313" key="5">
    <source>
        <dbReference type="EMBL" id="SVB93146.1"/>
    </source>
</evidence>
<feature type="region of interest" description="Disordered" evidence="3">
    <location>
        <begin position="170"/>
        <end position="192"/>
    </location>
</feature>
<keyword evidence="2" id="KW-0067">ATP-binding</keyword>
<dbReference type="GO" id="GO:0005737">
    <property type="term" value="C:cytoplasm"/>
    <property type="evidence" value="ECO:0007669"/>
    <property type="project" value="TreeGrafter"/>
</dbReference>
<dbReference type="Gene3D" id="3.40.50.300">
    <property type="entry name" value="P-loop containing nucleotide triphosphate hydrolases"/>
    <property type="match status" value="1"/>
</dbReference>
<sequence>DEGRITDSLGRTIDFRNTIIIMTSNIGTQSISSTKIGFTTEKKESKQDHYPEIMAQVKKYFIPEFLNRIDEVIIFNSLTKDDLNQIMDIQLTDLRENLLKKNNILRITKSAKENLMRDGAHREWGARPLRRMIQSVIENEISTRFLTGEFTEDGIITIKAKKKVLEFTQENVKKQSAKRSNKHTEHSESSDK</sequence>
<dbReference type="Pfam" id="PF10431">
    <property type="entry name" value="ClpB_D2-small"/>
    <property type="match status" value="1"/>
</dbReference>
<proteinExistence type="predicted"/>
<feature type="domain" description="Clp ATPase C-terminal" evidence="4">
    <location>
        <begin position="78"/>
        <end position="167"/>
    </location>
</feature>
<dbReference type="GO" id="GO:0005524">
    <property type="term" value="F:ATP binding"/>
    <property type="evidence" value="ECO:0007669"/>
    <property type="project" value="UniProtKB-KW"/>
</dbReference>
<evidence type="ECO:0000256" key="3">
    <source>
        <dbReference type="SAM" id="MobiDB-lite"/>
    </source>
</evidence>
<reference evidence="5" key="1">
    <citation type="submission" date="2018-05" db="EMBL/GenBank/DDBJ databases">
        <authorList>
            <person name="Lanie J.A."/>
            <person name="Ng W.-L."/>
            <person name="Kazmierczak K.M."/>
            <person name="Andrzejewski T.M."/>
            <person name="Davidsen T.M."/>
            <person name="Wayne K.J."/>
            <person name="Tettelin H."/>
            <person name="Glass J.I."/>
            <person name="Rusch D."/>
            <person name="Podicherti R."/>
            <person name="Tsui H.-C.T."/>
            <person name="Winkler M.E."/>
        </authorList>
    </citation>
    <scope>NUCLEOTIDE SEQUENCE</scope>
</reference>
<dbReference type="AlphaFoldDB" id="A0A382I0M3"/>
<dbReference type="Pfam" id="PF07724">
    <property type="entry name" value="AAA_2"/>
    <property type="match status" value="1"/>
</dbReference>
<name>A0A382I0M3_9ZZZZ</name>
<accession>A0A382I0M3</accession>
<dbReference type="GO" id="GO:0034605">
    <property type="term" value="P:cellular response to heat"/>
    <property type="evidence" value="ECO:0007669"/>
    <property type="project" value="TreeGrafter"/>
</dbReference>
<dbReference type="InterPro" id="IPR019489">
    <property type="entry name" value="Clp_ATPase_C"/>
</dbReference>
<dbReference type="PANTHER" id="PTHR11638">
    <property type="entry name" value="ATP-DEPENDENT CLP PROTEASE"/>
    <property type="match status" value="1"/>
</dbReference>
<feature type="compositionally biased region" description="Basic and acidic residues" evidence="3">
    <location>
        <begin position="182"/>
        <end position="192"/>
    </location>
</feature>
<evidence type="ECO:0000256" key="1">
    <source>
        <dbReference type="ARBA" id="ARBA00022741"/>
    </source>
</evidence>